<dbReference type="AlphaFoldDB" id="A0A0C2EJY7"/>
<organism evidence="2 3">
    <name type="scientific">Sporothrix brasiliensis 5110</name>
    <dbReference type="NCBI Taxonomy" id="1398154"/>
    <lineage>
        <taxon>Eukaryota</taxon>
        <taxon>Fungi</taxon>
        <taxon>Dikarya</taxon>
        <taxon>Ascomycota</taxon>
        <taxon>Pezizomycotina</taxon>
        <taxon>Sordariomycetes</taxon>
        <taxon>Sordariomycetidae</taxon>
        <taxon>Ophiostomatales</taxon>
        <taxon>Ophiostomataceae</taxon>
        <taxon>Sporothrix</taxon>
    </lineage>
</organism>
<dbReference type="CDD" id="cd01741">
    <property type="entry name" value="GATase1_1"/>
    <property type="match status" value="1"/>
</dbReference>
<dbReference type="Gene3D" id="3.40.50.880">
    <property type="match status" value="1"/>
</dbReference>
<evidence type="ECO:0000259" key="1">
    <source>
        <dbReference type="Pfam" id="PF00117"/>
    </source>
</evidence>
<dbReference type="PANTHER" id="PTHR42695:SF5">
    <property type="entry name" value="GLUTAMINE AMIDOTRANSFERASE YLR126C-RELATED"/>
    <property type="match status" value="1"/>
</dbReference>
<reference evidence="2 3" key="1">
    <citation type="journal article" date="2014" name="BMC Genomics">
        <title>Comparative genomics of the major fungal agents of human and animal Sporotrichosis: Sporothrix schenckii and Sporothrix brasiliensis.</title>
        <authorList>
            <person name="Teixeira M.M."/>
            <person name="de Almeida L.G."/>
            <person name="Kubitschek-Barreira P."/>
            <person name="Alves F.L."/>
            <person name="Kioshima E.S."/>
            <person name="Abadio A.K."/>
            <person name="Fernandes L."/>
            <person name="Derengowski L.S."/>
            <person name="Ferreira K.S."/>
            <person name="Souza R.C."/>
            <person name="Ruiz J.C."/>
            <person name="de Andrade N.C."/>
            <person name="Paes H.C."/>
            <person name="Nicola A.M."/>
            <person name="Albuquerque P."/>
            <person name="Gerber A.L."/>
            <person name="Martins V.P."/>
            <person name="Peconick L.D."/>
            <person name="Neto A.V."/>
            <person name="Chaucanez C.B."/>
            <person name="Silva P.A."/>
            <person name="Cunha O.L."/>
            <person name="de Oliveira F.F."/>
            <person name="dos Santos T.C."/>
            <person name="Barros A.L."/>
            <person name="Soares M.A."/>
            <person name="de Oliveira L.M."/>
            <person name="Marini M.M."/>
            <person name="Villalobos-Duno H."/>
            <person name="Cunha M.M."/>
            <person name="de Hoog S."/>
            <person name="da Silveira J.F."/>
            <person name="Henrissat B."/>
            <person name="Nino-Vega G.A."/>
            <person name="Cisalpino P.S."/>
            <person name="Mora-Montes H.M."/>
            <person name="Almeida S.R."/>
            <person name="Stajich J.E."/>
            <person name="Lopes-Bezerra L.M."/>
            <person name="Vasconcelos A.T."/>
            <person name="Felipe M.S."/>
        </authorList>
    </citation>
    <scope>NUCLEOTIDE SEQUENCE [LARGE SCALE GENOMIC DNA]</scope>
    <source>
        <strain evidence="2 3">5110</strain>
    </source>
</reference>
<dbReference type="VEuPathDB" id="FungiDB:SPBR_08639"/>
<evidence type="ECO:0000313" key="2">
    <source>
        <dbReference type="EMBL" id="KIH86374.1"/>
    </source>
</evidence>
<dbReference type="Proteomes" id="UP000031575">
    <property type="component" value="Unassembled WGS sequence"/>
</dbReference>
<dbReference type="OrthoDB" id="92161at2759"/>
<evidence type="ECO:0000313" key="3">
    <source>
        <dbReference type="Proteomes" id="UP000031575"/>
    </source>
</evidence>
<feature type="domain" description="Glutamine amidotransferase" evidence="1">
    <location>
        <begin position="120"/>
        <end position="224"/>
    </location>
</feature>
<proteinExistence type="predicted"/>
<dbReference type="InterPro" id="IPR017926">
    <property type="entry name" value="GATASE"/>
</dbReference>
<dbReference type="GO" id="GO:0005829">
    <property type="term" value="C:cytosol"/>
    <property type="evidence" value="ECO:0007669"/>
    <property type="project" value="TreeGrafter"/>
</dbReference>
<dbReference type="GeneID" id="63681798"/>
<dbReference type="GO" id="GO:0005634">
    <property type="term" value="C:nucleus"/>
    <property type="evidence" value="ECO:0007669"/>
    <property type="project" value="TreeGrafter"/>
</dbReference>
<dbReference type="InterPro" id="IPR029062">
    <property type="entry name" value="Class_I_gatase-like"/>
</dbReference>
<dbReference type="HOGENOM" id="CLU_054974_0_2_1"/>
<dbReference type="PANTHER" id="PTHR42695">
    <property type="entry name" value="GLUTAMINE AMIDOTRANSFERASE YLR126C-RELATED"/>
    <property type="match status" value="1"/>
</dbReference>
<dbReference type="EMBL" id="AWTV01000011">
    <property type="protein sequence ID" value="KIH86374.1"/>
    <property type="molecule type" value="Genomic_DNA"/>
</dbReference>
<keyword evidence="3" id="KW-1185">Reference proteome</keyword>
<accession>A0A0C2EJY7</accession>
<dbReference type="SUPFAM" id="SSF52317">
    <property type="entry name" value="Class I glutamine amidotransferase-like"/>
    <property type="match status" value="1"/>
</dbReference>
<dbReference type="RefSeq" id="XP_040614384.1">
    <property type="nucleotide sequence ID" value="XM_040766877.1"/>
</dbReference>
<gene>
    <name evidence="2" type="ORF">SPBR_08639</name>
</gene>
<dbReference type="Pfam" id="PF00117">
    <property type="entry name" value="GATase"/>
    <property type="match status" value="1"/>
</dbReference>
<comment type="caution">
    <text evidence="2">The sequence shown here is derived from an EMBL/GenBank/DDBJ whole genome shotgun (WGS) entry which is preliminary data.</text>
</comment>
<dbReference type="PROSITE" id="PS51273">
    <property type="entry name" value="GATASE_TYPE_1"/>
    <property type="match status" value="1"/>
</dbReference>
<protein>
    <submittedName>
        <fullName evidence="2">GMP synthase (Glutamine-hydrolysing)</fullName>
    </submittedName>
</protein>
<dbReference type="InterPro" id="IPR044992">
    <property type="entry name" value="ChyE-like"/>
</dbReference>
<sequence>MGSNAASAPLRMAILMADTPLPKTAATYGTYGGVFIDLFRRAVAPSGASLESVLAITTHDVVADGFESAYPDLAHVDVVLITGSKHTAFDNTPWIQALVAFTQRTLATTTPEAMAAGVHPVRMLGICFGHQIIGRALGAPVTKGAKGWEVSVTDVALSPEGAAFFGSELRAADHGRLAIQQMHRDIVVEYPAGAVPLASTDVCAVQGMLLPGRAVTVQGHPEFTGPIVREILEARHAMGVLSDDVYQKGIDVVDDKHDGEAIARAFLKFAQGA</sequence>
<name>A0A0C2EJY7_9PEZI</name>